<dbReference type="PANTHER" id="PTHR11487:SF0">
    <property type="entry name" value="S-ACYL FATTY ACID SYNTHASE THIOESTERASE, MEDIUM CHAIN"/>
    <property type="match status" value="1"/>
</dbReference>
<protein>
    <submittedName>
        <fullName evidence="3">Thioesterase</fullName>
    </submittedName>
</protein>
<dbReference type="KEGG" id="kpul:GXN76_04320"/>
<keyword evidence="4" id="KW-1185">Reference proteome</keyword>
<gene>
    <name evidence="3" type="ORF">GXN76_04320</name>
</gene>
<dbReference type="InterPro" id="IPR001031">
    <property type="entry name" value="Thioesterase"/>
</dbReference>
<dbReference type="InterPro" id="IPR029058">
    <property type="entry name" value="AB_hydrolase_fold"/>
</dbReference>
<name>A0A7D4BHI0_9BACL</name>
<evidence type="ECO:0000313" key="4">
    <source>
        <dbReference type="Proteomes" id="UP000503088"/>
    </source>
</evidence>
<reference evidence="3 4" key="1">
    <citation type="submission" date="2020-01" db="EMBL/GenBank/DDBJ databases">
        <authorList>
            <person name="Gulvik C.A."/>
            <person name="Batra D.G."/>
        </authorList>
    </citation>
    <scope>NUCLEOTIDE SEQUENCE [LARGE SCALE GENOMIC DNA]</scope>
    <source>
        <strain evidence="3 4">W9323</strain>
    </source>
</reference>
<evidence type="ECO:0000313" key="3">
    <source>
        <dbReference type="EMBL" id="QKG85892.1"/>
    </source>
</evidence>
<dbReference type="Gene3D" id="3.40.50.1820">
    <property type="entry name" value="alpha/beta hydrolase"/>
    <property type="match status" value="1"/>
</dbReference>
<dbReference type="AlphaFoldDB" id="A0A7D4BHI0"/>
<sequence length="248" mass="28513">MVEDVNSRSRAGIRLFCFPYAGGSARIYRSWQEAMPPFVEVCPVEFPGRGMRIRDPLCTRLPVLLDDLLPFILRRQDRPFAFFGHSLGSLVAFELARWLKRNHGLEPVGIFASGFAAPHLPRRSLPIHALSDESFLKRLRQFNGTPEEILQNEGMMEVMMPILRADFAVAETYRHFPGQPLECPITAFGGLKDKDVNLSELDAWRKHTNRRFTACFFPGNHFFLHPQEKSILKQMSRHLREWVPADHG</sequence>
<evidence type="ECO:0000256" key="1">
    <source>
        <dbReference type="ARBA" id="ARBA00007169"/>
    </source>
</evidence>
<dbReference type="PANTHER" id="PTHR11487">
    <property type="entry name" value="THIOESTERASE"/>
    <property type="match status" value="1"/>
</dbReference>
<dbReference type="GO" id="GO:0008610">
    <property type="term" value="P:lipid biosynthetic process"/>
    <property type="evidence" value="ECO:0007669"/>
    <property type="project" value="TreeGrafter"/>
</dbReference>
<evidence type="ECO:0000259" key="2">
    <source>
        <dbReference type="Pfam" id="PF00975"/>
    </source>
</evidence>
<feature type="domain" description="Thioesterase" evidence="2">
    <location>
        <begin position="14"/>
        <end position="236"/>
    </location>
</feature>
<accession>A0A7D4BHI0</accession>
<dbReference type="InterPro" id="IPR012223">
    <property type="entry name" value="TEII"/>
</dbReference>
<organism evidence="3 4">
    <name type="scientific">Kroppenstedtia pulmonis</name>
    <dbReference type="NCBI Taxonomy" id="1380685"/>
    <lineage>
        <taxon>Bacteria</taxon>
        <taxon>Bacillati</taxon>
        <taxon>Bacillota</taxon>
        <taxon>Bacilli</taxon>
        <taxon>Bacillales</taxon>
        <taxon>Thermoactinomycetaceae</taxon>
        <taxon>Kroppenstedtia</taxon>
    </lineage>
</organism>
<proteinExistence type="inferred from homology"/>
<comment type="similarity">
    <text evidence="1">Belongs to the thioesterase family.</text>
</comment>
<dbReference type="SUPFAM" id="SSF53474">
    <property type="entry name" value="alpha/beta-Hydrolases"/>
    <property type="match status" value="1"/>
</dbReference>
<dbReference type="Proteomes" id="UP000503088">
    <property type="component" value="Chromosome"/>
</dbReference>
<dbReference type="EMBL" id="CP048104">
    <property type="protein sequence ID" value="QKG85892.1"/>
    <property type="molecule type" value="Genomic_DNA"/>
</dbReference>
<dbReference type="Pfam" id="PF00975">
    <property type="entry name" value="Thioesterase"/>
    <property type="match status" value="1"/>
</dbReference>